<dbReference type="AlphaFoldDB" id="A0A255Y7S0"/>
<protein>
    <submittedName>
        <fullName evidence="1">Uncharacterized protein</fullName>
    </submittedName>
</protein>
<gene>
    <name evidence="1" type="ORF">CHU93_14970</name>
</gene>
<name>A0A255Y7S0_9SPHN</name>
<evidence type="ECO:0000313" key="2">
    <source>
        <dbReference type="Proteomes" id="UP000216991"/>
    </source>
</evidence>
<comment type="caution">
    <text evidence="1">The sequence shown here is derived from an EMBL/GenBank/DDBJ whole genome shotgun (WGS) entry which is preliminary data.</text>
</comment>
<evidence type="ECO:0000313" key="1">
    <source>
        <dbReference type="EMBL" id="OYQ24665.1"/>
    </source>
</evidence>
<accession>A0A255Y7S0</accession>
<dbReference type="Proteomes" id="UP000216991">
    <property type="component" value="Unassembled WGS sequence"/>
</dbReference>
<proteinExistence type="predicted"/>
<organism evidence="1 2">
    <name type="scientific">Sandarakinorhabdus cyanobacteriorum</name>
    <dbReference type="NCBI Taxonomy" id="1981098"/>
    <lineage>
        <taxon>Bacteria</taxon>
        <taxon>Pseudomonadati</taxon>
        <taxon>Pseudomonadota</taxon>
        <taxon>Alphaproteobacteria</taxon>
        <taxon>Sphingomonadales</taxon>
        <taxon>Sphingosinicellaceae</taxon>
        <taxon>Sandarakinorhabdus</taxon>
    </lineage>
</organism>
<keyword evidence="2" id="KW-1185">Reference proteome</keyword>
<reference evidence="1 2" key="1">
    <citation type="submission" date="2017-07" db="EMBL/GenBank/DDBJ databases">
        <title>Sandarakinorhabdus cyanobacteriorum sp. nov., a novel bacterium isolated from cyanobacterial aggregates in a eutrophic lake.</title>
        <authorList>
            <person name="Cai H."/>
        </authorList>
    </citation>
    <scope>NUCLEOTIDE SEQUENCE [LARGE SCALE GENOMIC DNA]</scope>
    <source>
        <strain evidence="1 2">TH057</strain>
    </source>
</reference>
<dbReference type="EMBL" id="NOXT01000124">
    <property type="protein sequence ID" value="OYQ24665.1"/>
    <property type="molecule type" value="Genomic_DNA"/>
</dbReference>
<sequence length="100" mass="10442">MQAAILRAVAGMVTPLGVRLLIEELRCRDWASLTLTGGRHELDIRFDGPGAAAALAHVVAVAPDLDISIPGHILAELVVEPGTADDDGVALTINALVIRD</sequence>